<feature type="domain" description="UmuC" evidence="3">
    <location>
        <begin position="5"/>
        <end position="110"/>
    </location>
</feature>
<dbReference type="PANTHER" id="PTHR35369">
    <property type="entry name" value="BLR3025 PROTEIN-RELATED"/>
    <property type="match status" value="1"/>
</dbReference>
<dbReference type="eggNOG" id="COG0389">
    <property type="taxonomic scope" value="Bacteria"/>
</dbReference>
<accession>A0A081BDW0</accession>
<organism evidence="4 5">
    <name type="scientific">Tepidicaulis marinus</name>
    <dbReference type="NCBI Taxonomy" id="1333998"/>
    <lineage>
        <taxon>Bacteria</taxon>
        <taxon>Pseudomonadati</taxon>
        <taxon>Pseudomonadota</taxon>
        <taxon>Alphaproteobacteria</taxon>
        <taxon>Hyphomicrobiales</taxon>
        <taxon>Parvibaculaceae</taxon>
        <taxon>Tepidicaulis</taxon>
    </lineage>
</organism>
<dbReference type="AlphaFoldDB" id="A0A081BDW0"/>
<dbReference type="Pfam" id="PF00817">
    <property type="entry name" value="IMS"/>
    <property type="match status" value="1"/>
</dbReference>
<dbReference type="SUPFAM" id="SSF56672">
    <property type="entry name" value="DNA/RNA polymerases"/>
    <property type="match status" value="1"/>
</dbReference>
<feature type="region of interest" description="Disordered" evidence="2">
    <location>
        <begin position="369"/>
        <end position="391"/>
    </location>
</feature>
<comment type="caution">
    <text evidence="4">The sequence shown here is derived from an EMBL/GenBank/DDBJ whole genome shotgun (WGS) entry which is preliminary data.</text>
</comment>
<proteinExistence type="predicted"/>
<dbReference type="PANTHER" id="PTHR35369:SF2">
    <property type="entry name" value="BLR3025 PROTEIN"/>
    <property type="match status" value="1"/>
</dbReference>
<keyword evidence="1" id="KW-0227">DNA damage</keyword>
<dbReference type="CDD" id="cd03468">
    <property type="entry name" value="PolY_like"/>
    <property type="match status" value="1"/>
</dbReference>
<dbReference type="InterPro" id="IPR001126">
    <property type="entry name" value="UmuC"/>
</dbReference>
<reference evidence="4 5" key="1">
    <citation type="submission" date="2014-07" db="EMBL/GenBank/DDBJ databases">
        <title>Tepidicaulis marinum gen. nov., sp. nov., a novel marine bacterium denitrifying nitrate to nitrous oxide strictly under microaerobic conditions.</title>
        <authorList>
            <person name="Takeuchi M."/>
            <person name="Yamagishi T."/>
            <person name="Kamagata Y."/>
            <person name="Oshima K."/>
            <person name="Hattori M."/>
            <person name="Katayama T."/>
            <person name="Hanada S."/>
            <person name="Tamaki H."/>
            <person name="Marumo K."/>
            <person name="Maeda H."/>
            <person name="Nedachi M."/>
            <person name="Iwasaki W."/>
            <person name="Suwa Y."/>
            <person name="Sakata S."/>
        </authorList>
    </citation>
    <scope>NUCLEOTIDE SEQUENCE [LARGE SCALE GENOMIC DNA]</scope>
    <source>
        <strain evidence="4 5">MA2</strain>
    </source>
</reference>
<evidence type="ECO:0000259" key="3">
    <source>
        <dbReference type="Pfam" id="PF00817"/>
    </source>
</evidence>
<dbReference type="EMBL" id="BBIO01000016">
    <property type="protein sequence ID" value="GAK46228.1"/>
    <property type="molecule type" value="Genomic_DNA"/>
</dbReference>
<dbReference type="RefSeq" id="WP_045448652.1">
    <property type="nucleotide sequence ID" value="NZ_BBIO01000016.1"/>
</dbReference>
<evidence type="ECO:0000256" key="2">
    <source>
        <dbReference type="SAM" id="MobiDB-lite"/>
    </source>
</evidence>
<protein>
    <submittedName>
        <fullName evidence="4">Conserved protein</fullName>
    </submittedName>
</protein>
<dbReference type="InterPro" id="IPR043502">
    <property type="entry name" value="DNA/RNA_pol_sf"/>
</dbReference>
<name>A0A081BDW0_9HYPH</name>
<evidence type="ECO:0000256" key="1">
    <source>
        <dbReference type="ARBA" id="ARBA00022763"/>
    </source>
</evidence>
<dbReference type="Proteomes" id="UP000028702">
    <property type="component" value="Unassembled WGS sequence"/>
</dbReference>
<gene>
    <name evidence="4" type="ORF">M2A_2727</name>
</gene>
<keyword evidence="5" id="KW-1185">Reference proteome</keyword>
<evidence type="ECO:0000313" key="4">
    <source>
        <dbReference type="EMBL" id="GAK46228.1"/>
    </source>
</evidence>
<evidence type="ECO:0000313" key="5">
    <source>
        <dbReference type="Proteomes" id="UP000028702"/>
    </source>
</evidence>
<dbReference type="GO" id="GO:0006281">
    <property type="term" value="P:DNA repair"/>
    <property type="evidence" value="ECO:0007669"/>
    <property type="project" value="InterPro"/>
</dbReference>
<dbReference type="STRING" id="1333998.M2A_2727"/>
<dbReference type="InterPro" id="IPR050356">
    <property type="entry name" value="SulA_CellDiv_inhibitor"/>
</dbReference>
<sequence length="496" mass="54552">MRLHAVDERAAQLGLTRGMMLTDAKARLPGLLHAPADLEGDHAALQGLAEWCLRYSPFVAADGEDGLLIDATGCAHLFGGEEAMLARMESQFAKLGLKAYLGMAQTVGAASALARFGPPRAIAPQGGVSEALSALPMAALRLEPQVLLLLQRLGLTRIGQLYAMPRLALARRFRSRVAEEAVLFRLDQALGRQPESLNPLHPAPSFRAHAGYSEPVQDLSFLPEVLRRLSADLKSMLVREGQGGTRWTFRALRVDGQVAALSLRTARPVREEAHLARLFKERFEQMDLGLGAEYFILSADEAVPFTQSQGSWAESEEGGSASGQEEALAGLIDRLSVRLGAEALRLQGPCESHVPERAVHSRPALDGAGVADPAWSPSIPSAPLRSPPPRPLRPLRLLTKPEPIEVMAEVPDGPPMHFRWRHVPHQVTRAEGPERIAPEWWRLQDGVFEDVRDYFRIEDVRGRRYWVFRAGLYQDRAQNHALPGGAPSWFLHGFFA</sequence>